<proteinExistence type="predicted"/>
<dbReference type="Proteomes" id="UP000663881">
    <property type="component" value="Unassembled WGS sequence"/>
</dbReference>
<dbReference type="EMBL" id="CAJNON010000331">
    <property type="protein sequence ID" value="CAF1201170.1"/>
    <property type="molecule type" value="Genomic_DNA"/>
</dbReference>
<dbReference type="Proteomes" id="UP000663891">
    <property type="component" value="Unassembled WGS sequence"/>
</dbReference>
<evidence type="ECO:0000313" key="7">
    <source>
        <dbReference type="EMBL" id="CAF3883556.1"/>
    </source>
</evidence>
<evidence type="ECO:0000313" key="4">
    <source>
        <dbReference type="EMBL" id="CAF1251067.1"/>
    </source>
</evidence>
<accession>A0A815A2C0</accession>
<evidence type="ECO:0000313" key="3">
    <source>
        <dbReference type="EMBL" id="CAF1222465.1"/>
    </source>
</evidence>
<evidence type="ECO:0000256" key="1">
    <source>
        <dbReference type="SAM" id="MobiDB-lite"/>
    </source>
</evidence>
<evidence type="ECO:0000313" key="6">
    <source>
        <dbReference type="EMBL" id="CAF3655901.1"/>
    </source>
</evidence>
<dbReference type="EMBL" id="CAJOAY010000046">
    <property type="protein sequence ID" value="CAF3506958.1"/>
    <property type="molecule type" value="Genomic_DNA"/>
</dbReference>
<feature type="region of interest" description="Disordered" evidence="1">
    <location>
        <begin position="137"/>
        <end position="162"/>
    </location>
</feature>
<feature type="region of interest" description="Disordered" evidence="1">
    <location>
        <begin position="189"/>
        <end position="223"/>
    </location>
</feature>
<dbReference type="OrthoDB" id="10013385at2759"/>
<dbReference type="EMBL" id="CAJOAZ010002010">
    <property type="protein sequence ID" value="CAF3883556.1"/>
    <property type="molecule type" value="Genomic_DNA"/>
</dbReference>
<dbReference type="Proteomes" id="UP000663860">
    <property type="component" value="Unassembled WGS sequence"/>
</dbReference>
<evidence type="ECO:0000313" key="8">
    <source>
        <dbReference type="Proteomes" id="UP000663860"/>
    </source>
</evidence>
<feature type="region of interest" description="Disordered" evidence="1">
    <location>
        <begin position="353"/>
        <end position="382"/>
    </location>
</feature>
<evidence type="ECO:0000313" key="2">
    <source>
        <dbReference type="EMBL" id="CAF1201170.1"/>
    </source>
</evidence>
<feature type="compositionally biased region" description="Basic and acidic residues" evidence="1">
    <location>
        <begin position="204"/>
        <end position="219"/>
    </location>
</feature>
<dbReference type="EMBL" id="CAJNOG010000401">
    <property type="protein sequence ID" value="CAF1222465.1"/>
    <property type="molecule type" value="Genomic_DNA"/>
</dbReference>
<name>A0A815A2C0_9BILA</name>
<reference evidence="4" key="1">
    <citation type="submission" date="2021-02" db="EMBL/GenBank/DDBJ databases">
        <authorList>
            <person name="Nowell W R."/>
        </authorList>
    </citation>
    <scope>NUCLEOTIDE SEQUENCE</scope>
</reference>
<feature type="compositionally biased region" description="Polar residues" evidence="1">
    <location>
        <begin position="368"/>
        <end position="380"/>
    </location>
</feature>
<evidence type="ECO:0000313" key="5">
    <source>
        <dbReference type="EMBL" id="CAF3506958.1"/>
    </source>
</evidence>
<dbReference type="Proteomes" id="UP000663845">
    <property type="component" value="Unassembled WGS sequence"/>
</dbReference>
<dbReference type="Proteomes" id="UP000663844">
    <property type="component" value="Unassembled WGS sequence"/>
</dbReference>
<dbReference type="Proteomes" id="UP000663868">
    <property type="component" value="Unassembled WGS sequence"/>
</dbReference>
<dbReference type="EMBL" id="CAJOBB010000341">
    <property type="protein sequence ID" value="CAF3655901.1"/>
    <property type="molecule type" value="Genomic_DNA"/>
</dbReference>
<organism evidence="4 8">
    <name type="scientific">Adineta steineri</name>
    <dbReference type="NCBI Taxonomy" id="433720"/>
    <lineage>
        <taxon>Eukaryota</taxon>
        <taxon>Metazoa</taxon>
        <taxon>Spiralia</taxon>
        <taxon>Gnathifera</taxon>
        <taxon>Rotifera</taxon>
        <taxon>Eurotatoria</taxon>
        <taxon>Bdelloidea</taxon>
        <taxon>Adinetida</taxon>
        <taxon>Adinetidae</taxon>
        <taxon>Adineta</taxon>
    </lineage>
</organism>
<dbReference type="AlphaFoldDB" id="A0A815A2C0"/>
<sequence length="435" mass="49228">MNKWSKSLPSINVLTDDTKLNIKPIRFRQTKVLSSNKTLINNTKINSKPIRIPQSKISTNDDSDSLTDVSLISPTKPSPINIDQSPKFYNSSSTQYDSVIEIDAMSHNEFVPVDQLYDSLFAYANSFHIDDTIYSSQDADSKMDSPSTLKQQSESISNHMLPTQETTNLMRHKSCEDILQMNKPTSILKSNVSDLKQSHVYSPKKTERDDIDNGNHSDESTTVTDGSRFQWEYVSDGVDHLNKSSINITNNYQVTTRINPSNVHYSQDSEQRTSTNSSQKISLSPIIIREKTKDLYIQQNIDIQLLRPSTPPLPTAPIIIREVLHKPCLTNQLSSKQQQQQQSTSTSLAAFTEYGRSSKPPAVPKPRPSSQSEQETNQPSKEIIIEYNQVNVTIAKNINQRDDIKRVKPDQYIQQHGSSLYPNEVFHDILTNIIS</sequence>
<comment type="caution">
    <text evidence="4">The sequence shown here is derived from an EMBL/GenBank/DDBJ whole genome shotgun (WGS) entry which is preliminary data.</text>
</comment>
<gene>
    <name evidence="4" type="ORF">IZO911_LOCUS31350</name>
    <name evidence="3" type="ORF">JYZ213_LOCUS28082</name>
    <name evidence="6" type="ORF">KXQ929_LOCUS8022</name>
    <name evidence="5" type="ORF">OKA104_LOCUS1820</name>
    <name evidence="7" type="ORF">OXD698_LOCUS23026</name>
    <name evidence="2" type="ORF">VCS650_LOCUS25636</name>
</gene>
<protein>
    <submittedName>
        <fullName evidence="4">Uncharacterized protein</fullName>
    </submittedName>
</protein>
<dbReference type="EMBL" id="CAJNOE010000512">
    <property type="protein sequence ID" value="CAF1251067.1"/>
    <property type="molecule type" value="Genomic_DNA"/>
</dbReference>